<organism evidence="1 2">
    <name type="scientific">Sphaerodactylus townsendi</name>
    <dbReference type="NCBI Taxonomy" id="933632"/>
    <lineage>
        <taxon>Eukaryota</taxon>
        <taxon>Metazoa</taxon>
        <taxon>Chordata</taxon>
        <taxon>Craniata</taxon>
        <taxon>Vertebrata</taxon>
        <taxon>Euteleostomi</taxon>
        <taxon>Lepidosauria</taxon>
        <taxon>Squamata</taxon>
        <taxon>Bifurcata</taxon>
        <taxon>Gekkota</taxon>
        <taxon>Sphaerodactylidae</taxon>
        <taxon>Sphaerodactylus</taxon>
    </lineage>
</organism>
<gene>
    <name evidence="1" type="ORF">K3G42_023985</name>
</gene>
<name>A0ACB8ERI8_9SAUR</name>
<protein>
    <submittedName>
        <fullName evidence="1">Uncharacterized protein</fullName>
    </submittedName>
</protein>
<accession>A0ACB8ERI8</accession>
<sequence>MSINANNEITKQSSTIKSLKNEVQSKEEQMRELQEKISRMERDLSMKRRLIEDWKTQMKSNQEKEKTLKETLQTLEEKVKTLTEECSNKKASIDSLKQRLNVTTKGKAQYEQLYRKATEEMQKKELKVTNLEGKMAEAEFAMSELETTASQQLHGLARQSGQALEVVQKKLMMANEKVEEFVTFVKNPQ</sequence>
<keyword evidence="2" id="KW-1185">Reference proteome</keyword>
<evidence type="ECO:0000313" key="2">
    <source>
        <dbReference type="Proteomes" id="UP000827872"/>
    </source>
</evidence>
<dbReference type="EMBL" id="CM037620">
    <property type="protein sequence ID" value="KAH7995280.1"/>
    <property type="molecule type" value="Genomic_DNA"/>
</dbReference>
<dbReference type="Proteomes" id="UP000827872">
    <property type="component" value="Linkage Group LG07"/>
</dbReference>
<reference evidence="1" key="1">
    <citation type="submission" date="2021-08" db="EMBL/GenBank/DDBJ databases">
        <title>The first chromosome-level gecko genome reveals the dynamic sex chromosomes of Neotropical dwarf geckos (Sphaerodactylidae: Sphaerodactylus).</title>
        <authorList>
            <person name="Pinto B.J."/>
            <person name="Keating S.E."/>
            <person name="Gamble T."/>
        </authorList>
    </citation>
    <scope>NUCLEOTIDE SEQUENCE</scope>
    <source>
        <strain evidence="1">TG3544</strain>
    </source>
</reference>
<evidence type="ECO:0000313" key="1">
    <source>
        <dbReference type="EMBL" id="KAH7995280.1"/>
    </source>
</evidence>
<proteinExistence type="predicted"/>
<comment type="caution">
    <text evidence="1">The sequence shown here is derived from an EMBL/GenBank/DDBJ whole genome shotgun (WGS) entry which is preliminary data.</text>
</comment>